<reference evidence="1" key="1">
    <citation type="submission" date="2020-06" db="EMBL/GenBank/DDBJ databases">
        <title>Stable isotope informed genome-resolved metagenomics uncovers potential trophic interactions in rhizosphere soil.</title>
        <authorList>
            <person name="Starr E.P."/>
            <person name="Shi S."/>
            <person name="Blazewicz S.J."/>
            <person name="Koch B.J."/>
            <person name="Probst A.J."/>
            <person name="Hungate B.A."/>
            <person name="Pett-Ridge J."/>
            <person name="Firestone M.K."/>
            <person name="Banfield J.F."/>
        </authorList>
    </citation>
    <scope>NUCLEOTIDE SEQUENCE</scope>
    <source>
        <strain evidence="1">YM_69_17</strain>
    </source>
</reference>
<dbReference type="GO" id="GO:0008168">
    <property type="term" value="F:methyltransferase activity"/>
    <property type="evidence" value="ECO:0007669"/>
    <property type="project" value="UniProtKB-KW"/>
</dbReference>
<protein>
    <submittedName>
        <fullName evidence="1">Class I SAM-dependent methyltransferase</fullName>
    </submittedName>
</protein>
<dbReference type="PANTHER" id="PTHR43861">
    <property type="entry name" value="TRANS-ACONITATE 2-METHYLTRANSFERASE-RELATED"/>
    <property type="match status" value="1"/>
</dbReference>
<evidence type="ECO:0000313" key="2">
    <source>
        <dbReference type="Proteomes" id="UP000700706"/>
    </source>
</evidence>
<comment type="caution">
    <text evidence="1">The sequence shown here is derived from an EMBL/GenBank/DDBJ whole genome shotgun (WGS) entry which is preliminary data.</text>
</comment>
<dbReference type="Pfam" id="PF13489">
    <property type="entry name" value="Methyltransf_23"/>
    <property type="match status" value="1"/>
</dbReference>
<dbReference type="SUPFAM" id="SSF53335">
    <property type="entry name" value="S-adenosyl-L-methionine-dependent methyltransferases"/>
    <property type="match status" value="1"/>
</dbReference>
<dbReference type="Proteomes" id="UP000700706">
    <property type="component" value="Unassembled WGS sequence"/>
</dbReference>
<dbReference type="AlphaFoldDB" id="A0A952FMM8"/>
<name>A0A952FMM8_9PROT</name>
<organism evidence="1 2">
    <name type="scientific">Inquilinus limosus</name>
    <dbReference type="NCBI Taxonomy" id="171674"/>
    <lineage>
        <taxon>Bacteria</taxon>
        <taxon>Pseudomonadati</taxon>
        <taxon>Pseudomonadota</taxon>
        <taxon>Alphaproteobacteria</taxon>
        <taxon>Rhodospirillales</taxon>
        <taxon>Rhodospirillaceae</taxon>
        <taxon>Inquilinus</taxon>
    </lineage>
</organism>
<sequence>MQNSTIRRACFVCGSTEGETVFETAMDVCGLGHVTYALRCCSRCGLTLQDPAVSPETMLRQYTTFSNYTVFEGGDPPLIDTARRMLAMVQAEGVRPGRMYDVGSSSGSMLWHFRKLGWAVAGCDLSPKAVEQARERNGIEVDLGGDEETLPHRGGQDLITFSHVLEHIYDPAATLHRVHAALSEGGLLLLEVPCLAAPEVNPPGLFMMEHVNYFDETSLDNLLARTGFGILQAPVTVDHYPYPVITVLARKQAPQPDRPLIDGVAKNRAFCTAYGDVEKRRWGAVEERLKAAIRPGEEVYVWGAGLHTSTMLERTSLESHARILAITDRDTQKHGHAVGRHAVIPPDDVLRSGRKVVISSFPSERQIGEGLVQAGVARDLIVSPHGQFAP</sequence>
<gene>
    <name evidence="1" type="ORF">JF625_07815</name>
</gene>
<evidence type="ECO:0000313" key="1">
    <source>
        <dbReference type="EMBL" id="MBW8725041.1"/>
    </source>
</evidence>
<dbReference type="CDD" id="cd02440">
    <property type="entry name" value="AdoMet_MTases"/>
    <property type="match status" value="1"/>
</dbReference>
<dbReference type="InterPro" id="IPR029063">
    <property type="entry name" value="SAM-dependent_MTases_sf"/>
</dbReference>
<accession>A0A952FMM8</accession>
<proteinExistence type="predicted"/>
<dbReference type="GO" id="GO:0032259">
    <property type="term" value="P:methylation"/>
    <property type="evidence" value="ECO:0007669"/>
    <property type="project" value="UniProtKB-KW"/>
</dbReference>
<dbReference type="EMBL" id="JAEKLZ010000159">
    <property type="protein sequence ID" value="MBW8725041.1"/>
    <property type="molecule type" value="Genomic_DNA"/>
</dbReference>
<keyword evidence="1" id="KW-0808">Transferase</keyword>
<dbReference type="Gene3D" id="3.40.50.150">
    <property type="entry name" value="Vaccinia Virus protein VP39"/>
    <property type="match status" value="1"/>
</dbReference>
<keyword evidence="1" id="KW-0489">Methyltransferase</keyword>